<comment type="caution">
    <text evidence="1">The sequence shown here is derived from an EMBL/GenBank/DDBJ whole genome shotgun (WGS) entry which is preliminary data.</text>
</comment>
<accession>A0A0E2M3Z8</accession>
<dbReference type="AlphaFoldDB" id="A0A0E2M3Z8"/>
<organism evidence="1 2">
    <name type="scientific">Porphyromonas gingivalis F0570</name>
    <dbReference type="NCBI Taxonomy" id="1227271"/>
    <lineage>
        <taxon>Bacteria</taxon>
        <taxon>Pseudomonadati</taxon>
        <taxon>Bacteroidota</taxon>
        <taxon>Bacteroidia</taxon>
        <taxon>Bacteroidales</taxon>
        <taxon>Porphyromonadaceae</taxon>
        <taxon>Porphyromonas</taxon>
    </lineage>
</organism>
<dbReference type="PATRIC" id="fig|1227271.3.peg.1491"/>
<dbReference type="EMBL" id="AWUW01000124">
    <property type="protein sequence ID" value="ERJ64823.1"/>
    <property type="molecule type" value="Genomic_DNA"/>
</dbReference>
<dbReference type="HOGENOM" id="CLU_2325732_0_0_10"/>
<evidence type="ECO:0000313" key="2">
    <source>
        <dbReference type="Proteomes" id="UP000016630"/>
    </source>
</evidence>
<evidence type="ECO:0000313" key="1">
    <source>
        <dbReference type="EMBL" id="ERJ64823.1"/>
    </source>
</evidence>
<sequence length="98" mass="11566">NCQLFSVHVKLFGFGAESKKFSRHNEKNLVPFFRKIQTKTCAFLVRTDESDVYCGQKNIIHRKIRELAERQAMANRIIEVNHRLNNYKARAKDRLNSE</sequence>
<dbReference type="Proteomes" id="UP000016630">
    <property type="component" value="Unassembled WGS sequence"/>
</dbReference>
<proteinExistence type="predicted"/>
<name>A0A0E2M3Z8_PORGN</name>
<feature type="non-terminal residue" evidence="1">
    <location>
        <position position="1"/>
    </location>
</feature>
<gene>
    <name evidence="1" type="ORF">HMPREF1555_01719</name>
</gene>
<reference evidence="1 2" key="1">
    <citation type="submission" date="2013-06" db="EMBL/GenBank/DDBJ databases">
        <authorList>
            <person name="Weinstock G."/>
            <person name="Sodergren E."/>
            <person name="Lobos E.A."/>
            <person name="Fulton L."/>
            <person name="Fulton R."/>
            <person name="Courtney L."/>
            <person name="Fronick C."/>
            <person name="O'Laughlin M."/>
            <person name="Godfrey J."/>
            <person name="Wilson R.M."/>
            <person name="Miner T."/>
            <person name="Farmer C."/>
            <person name="Delehaunty K."/>
            <person name="Cordes M."/>
            <person name="Minx P."/>
            <person name="Tomlinson C."/>
            <person name="Chen J."/>
            <person name="Wollam A."/>
            <person name="Pepin K.H."/>
            <person name="Bhonagiri V."/>
            <person name="Zhang X."/>
            <person name="Warren W."/>
            <person name="Mitreva M."/>
            <person name="Mardis E.R."/>
            <person name="Wilson R.K."/>
        </authorList>
    </citation>
    <scope>NUCLEOTIDE SEQUENCE [LARGE SCALE GENOMIC DNA]</scope>
    <source>
        <strain evidence="1 2">F0570</strain>
    </source>
</reference>
<protein>
    <submittedName>
        <fullName evidence="1">Uncharacterized protein</fullName>
    </submittedName>
</protein>